<sequence length="939" mass="104293">MSAGKLGDESDLRQFEGAMKNWLYSVRLCPVGVPSHILVCEASLLDCSLGKLHVAYIDCLASTEASQAQSSVPPIVLEHARFETYATGVSCFQSDKGESNAESLRLKALDAALANHGLTRQSAQQLQHATYARRNDHGWRTPGESKDGQVEADATMLRIHELLDKLKTRRLTTDPVPQLARRLGRLGRSEPGMNRQIVRLLQKVKKRRKQLSLQNGLNSQTHEEIVDELEQAFEEQHRATGLEPLPEIETELRHLLHKQSQLHAPKIPLPMGKRLNGVCLHSSGHVEFMIEDVHGGLPAALFSEIFKEVFNLPQETLEGPLFFSLDQPTFQEDCGPIRHHALQQQRHCFGTGAVETVRLLHHCDYTMKELSMGVEVNALTFECRPADGLHCRLPQYLVDLLKPIHARNQTSRRALHRLWFESGDVRFQRIQGDVEEVFLDTPVISVRAHPLDFDEKGNHQDTLEDAPPECEASQFARAMTLCMSNLTQYFPEFGWLAEIPKMQRVARELLQHRRLQALREQIPEWPHKVEARAEILENLCAQNPHATRREIEAHHVFHDAIRDAPSRARKRDEHTINQLVEMFSRDLHASSQGLRSAIREWLDGGFTSTLSEMVLQGVRIPLDVFEKEISSLGSLGAATMPSNGTVAACLVPAAVSIRDQVDGAQFVYGGVDLGSRFVESQFGGDWLRSSRSSSYPPSTCSNWGVGAFWGPAMADLAATNPLSYAELLQADPKLAKSFRYRGGYKPSHEAEKLYLKVPSTVRAAGTDEIKHYLSTRDASHIEAKAQGGPNTAENMVFEDSQLNRGRNYDHKAGRRDTPHMTPEELEAVNAANRSLQLKNAARFAAALEGSLAFLEESVNYRKGEISATECAQRVVTKAATTGAVAGATTGLCTFAAALSPAAAAVIPVVFAPLIVFAAFTIFTRAKKAIQEHRSISNDK</sequence>
<evidence type="ECO:0000256" key="1">
    <source>
        <dbReference type="SAM" id="Phobius"/>
    </source>
</evidence>
<name>A0A9P1C558_9DINO</name>
<keyword evidence="1" id="KW-0472">Membrane</keyword>
<feature type="transmembrane region" description="Helical" evidence="1">
    <location>
        <begin position="901"/>
        <end position="923"/>
    </location>
</feature>
<accession>A0A9P1C558</accession>
<keyword evidence="4" id="KW-1185">Reference proteome</keyword>
<keyword evidence="1" id="KW-1133">Transmembrane helix</keyword>
<dbReference type="EMBL" id="CAMXCT030000968">
    <property type="protein sequence ID" value="CAL4772528.1"/>
    <property type="molecule type" value="Genomic_DNA"/>
</dbReference>
<reference evidence="2" key="1">
    <citation type="submission" date="2022-10" db="EMBL/GenBank/DDBJ databases">
        <authorList>
            <person name="Chen Y."/>
            <person name="Dougan E. K."/>
            <person name="Chan C."/>
            <person name="Rhodes N."/>
            <person name="Thang M."/>
        </authorList>
    </citation>
    <scope>NUCLEOTIDE SEQUENCE</scope>
</reference>
<dbReference type="OrthoDB" id="10032891at2759"/>
<keyword evidence="1" id="KW-0812">Transmembrane</keyword>
<reference evidence="3 4" key="2">
    <citation type="submission" date="2024-05" db="EMBL/GenBank/DDBJ databases">
        <authorList>
            <person name="Chen Y."/>
            <person name="Shah S."/>
            <person name="Dougan E. K."/>
            <person name="Thang M."/>
            <person name="Chan C."/>
        </authorList>
    </citation>
    <scope>NUCLEOTIDE SEQUENCE [LARGE SCALE GENOMIC DNA]</scope>
</reference>
<gene>
    <name evidence="2" type="ORF">C1SCF055_LOCUS12690</name>
</gene>
<comment type="caution">
    <text evidence="2">The sequence shown here is derived from an EMBL/GenBank/DDBJ whole genome shotgun (WGS) entry which is preliminary data.</text>
</comment>
<protein>
    <submittedName>
        <fullName evidence="3">J domain-containing protein</fullName>
    </submittedName>
</protein>
<dbReference type="EMBL" id="CAMXCT020000968">
    <property type="protein sequence ID" value="CAL1138591.1"/>
    <property type="molecule type" value="Genomic_DNA"/>
</dbReference>
<dbReference type="EMBL" id="CAMXCT010000968">
    <property type="protein sequence ID" value="CAI3985216.1"/>
    <property type="molecule type" value="Genomic_DNA"/>
</dbReference>
<proteinExistence type="predicted"/>
<dbReference type="Proteomes" id="UP001152797">
    <property type="component" value="Unassembled WGS sequence"/>
</dbReference>
<organism evidence="2">
    <name type="scientific">Cladocopium goreaui</name>
    <dbReference type="NCBI Taxonomy" id="2562237"/>
    <lineage>
        <taxon>Eukaryota</taxon>
        <taxon>Sar</taxon>
        <taxon>Alveolata</taxon>
        <taxon>Dinophyceae</taxon>
        <taxon>Suessiales</taxon>
        <taxon>Symbiodiniaceae</taxon>
        <taxon>Cladocopium</taxon>
    </lineage>
</organism>
<evidence type="ECO:0000313" key="4">
    <source>
        <dbReference type="Proteomes" id="UP001152797"/>
    </source>
</evidence>
<evidence type="ECO:0000313" key="3">
    <source>
        <dbReference type="EMBL" id="CAL4772528.1"/>
    </source>
</evidence>
<evidence type="ECO:0000313" key="2">
    <source>
        <dbReference type="EMBL" id="CAI3985216.1"/>
    </source>
</evidence>
<dbReference type="AlphaFoldDB" id="A0A9P1C558"/>